<accession>A0A844X9N8</accession>
<gene>
    <name evidence="9" type="ORF">GRF63_04405</name>
</gene>
<proteinExistence type="predicted"/>
<evidence type="ECO:0000256" key="3">
    <source>
        <dbReference type="ARBA" id="ARBA00022475"/>
    </source>
</evidence>
<evidence type="ECO:0000256" key="6">
    <source>
        <dbReference type="ARBA" id="ARBA00022989"/>
    </source>
</evidence>
<feature type="transmembrane region" description="Helical" evidence="8">
    <location>
        <begin position="953"/>
        <end position="978"/>
    </location>
</feature>
<evidence type="ECO:0000256" key="1">
    <source>
        <dbReference type="ARBA" id="ARBA00004429"/>
    </source>
</evidence>
<keyword evidence="5 8" id="KW-0812">Transmembrane</keyword>
<evidence type="ECO:0000313" key="10">
    <source>
        <dbReference type="Proteomes" id="UP000461409"/>
    </source>
</evidence>
<feature type="transmembrane region" description="Helical" evidence="8">
    <location>
        <begin position="999"/>
        <end position="1018"/>
    </location>
</feature>
<reference evidence="9 10" key="1">
    <citation type="submission" date="2019-12" db="EMBL/GenBank/DDBJ databases">
        <authorList>
            <person name="Lee S.D."/>
        </authorList>
    </citation>
    <scope>NUCLEOTIDE SEQUENCE [LARGE SCALE GENOMIC DNA]</scope>
    <source>
        <strain evidence="9 10">GH3-10</strain>
    </source>
</reference>
<dbReference type="Proteomes" id="UP000461409">
    <property type="component" value="Unassembled WGS sequence"/>
</dbReference>
<dbReference type="PANTHER" id="PTHR32063">
    <property type="match status" value="1"/>
</dbReference>
<dbReference type="PANTHER" id="PTHR32063:SF13">
    <property type="entry name" value="MULTIDRUG EFFLUX PUMP SUBUNIT ACRB-RELATED"/>
    <property type="match status" value="1"/>
</dbReference>
<keyword evidence="3" id="KW-1003">Cell membrane</keyword>
<evidence type="ECO:0000256" key="5">
    <source>
        <dbReference type="ARBA" id="ARBA00022692"/>
    </source>
</evidence>
<dbReference type="Pfam" id="PF00873">
    <property type="entry name" value="ACR_tran"/>
    <property type="match status" value="1"/>
</dbReference>
<feature type="transmembrane region" description="Helical" evidence="8">
    <location>
        <begin position="572"/>
        <end position="590"/>
    </location>
</feature>
<protein>
    <submittedName>
        <fullName evidence="9">Multidrug efflux RND transporter permease subunit</fullName>
    </submittedName>
</protein>
<feature type="transmembrane region" description="Helical" evidence="8">
    <location>
        <begin position="392"/>
        <end position="413"/>
    </location>
</feature>
<dbReference type="AlphaFoldDB" id="A0A844X9N8"/>
<dbReference type="InterPro" id="IPR027463">
    <property type="entry name" value="AcrB_DN_DC_subdom"/>
</dbReference>
<dbReference type="SUPFAM" id="SSF82714">
    <property type="entry name" value="Multidrug efflux transporter AcrB TolC docking domain, DN and DC subdomains"/>
    <property type="match status" value="2"/>
</dbReference>
<dbReference type="NCBIfam" id="NF000282">
    <property type="entry name" value="RND_permease_1"/>
    <property type="match status" value="1"/>
</dbReference>
<feature type="transmembrane region" description="Helical" evidence="8">
    <location>
        <begin position="470"/>
        <end position="497"/>
    </location>
</feature>
<feature type="transmembrane region" description="Helical" evidence="8">
    <location>
        <begin position="434"/>
        <end position="458"/>
    </location>
</feature>
<evidence type="ECO:0000313" key="9">
    <source>
        <dbReference type="EMBL" id="MWV27141.1"/>
    </source>
</evidence>
<dbReference type="FunFam" id="1.20.1640.10:FF:000001">
    <property type="entry name" value="Efflux pump membrane transporter"/>
    <property type="match status" value="1"/>
</dbReference>
<dbReference type="Gene3D" id="3.30.70.1320">
    <property type="entry name" value="Multidrug efflux transporter AcrB pore domain like"/>
    <property type="match status" value="1"/>
</dbReference>
<name>A0A844X9N8_9SPHN</name>
<feature type="transmembrane region" description="Helical" evidence="8">
    <location>
        <begin position="366"/>
        <end position="386"/>
    </location>
</feature>
<dbReference type="Gene3D" id="3.30.2090.10">
    <property type="entry name" value="Multidrug efflux transporter AcrB TolC docking domain, DN and DC subdomains"/>
    <property type="match status" value="2"/>
</dbReference>
<feature type="transmembrane region" description="Helical" evidence="8">
    <location>
        <begin position="1030"/>
        <end position="1056"/>
    </location>
</feature>
<dbReference type="GO" id="GO:0005886">
    <property type="term" value="C:plasma membrane"/>
    <property type="evidence" value="ECO:0007669"/>
    <property type="project" value="UniProtKB-SubCell"/>
</dbReference>
<comment type="subcellular location">
    <subcellularLocation>
        <location evidence="1">Cell inner membrane</location>
        <topology evidence="1">Multi-pass membrane protein</topology>
    </subcellularLocation>
</comment>
<evidence type="ECO:0000256" key="8">
    <source>
        <dbReference type="SAM" id="Phobius"/>
    </source>
</evidence>
<organism evidence="9 10">
    <name type="scientific">Aurantiacibacter rhizosphaerae</name>
    <dbReference type="NCBI Taxonomy" id="2691582"/>
    <lineage>
        <taxon>Bacteria</taxon>
        <taxon>Pseudomonadati</taxon>
        <taxon>Pseudomonadota</taxon>
        <taxon>Alphaproteobacteria</taxon>
        <taxon>Sphingomonadales</taxon>
        <taxon>Erythrobacteraceae</taxon>
        <taxon>Aurantiacibacter</taxon>
    </lineage>
</organism>
<dbReference type="GO" id="GO:0042910">
    <property type="term" value="F:xenobiotic transmembrane transporter activity"/>
    <property type="evidence" value="ECO:0007669"/>
    <property type="project" value="TreeGrafter"/>
</dbReference>
<dbReference type="SUPFAM" id="SSF82866">
    <property type="entry name" value="Multidrug efflux transporter AcrB transmembrane domain"/>
    <property type="match status" value="2"/>
</dbReference>
<dbReference type="Gene3D" id="3.30.70.1440">
    <property type="entry name" value="Multidrug efflux transporter AcrB pore domain"/>
    <property type="match status" value="1"/>
</dbReference>
<keyword evidence="7 8" id="KW-0472">Membrane</keyword>
<reference evidence="9 10" key="2">
    <citation type="submission" date="2020-02" db="EMBL/GenBank/DDBJ databases">
        <title>Erythrobacter dongmakensis sp. nov., isolated from a tidal mudflat.</title>
        <authorList>
            <person name="Kim I.S."/>
        </authorList>
    </citation>
    <scope>NUCLEOTIDE SEQUENCE [LARGE SCALE GENOMIC DNA]</scope>
    <source>
        <strain evidence="9 10">GH3-10</strain>
    </source>
</reference>
<keyword evidence="6 8" id="KW-1133">Transmembrane helix</keyword>
<dbReference type="PRINTS" id="PR00702">
    <property type="entry name" value="ACRIFLAVINRP"/>
</dbReference>
<dbReference type="EMBL" id="WUBR01000001">
    <property type="protein sequence ID" value="MWV27141.1"/>
    <property type="molecule type" value="Genomic_DNA"/>
</dbReference>
<evidence type="ECO:0000256" key="4">
    <source>
        <dbReference type="ARBA" id="ARBA00022519"/>
    </source>
</evidence>
<dbReference type="FunFam" id="3.30.70.1430:FF:000001">
    <property type="entry name" value="Efflux pump membrane transporter"/>
    <property type="match status" value="1"/>
</dbReference>
<keyword evidence="4" id="KW-0997">Cell inner membrane</keyword>
<keyword evidence="2" id="KW-0813">Transport</keyword>
<dbReference type="RefSeq" id="WP_160484741.1">
    <property type="nucleotide sequence ID" value="NZ_WUBR01000001.1"/>
</dbReference>
<sequence>MARFFIDRPIFAWVISLGILLAGFIALRALPIEQYPDVAPPSLSINVVYPGADAQTLEQNVTQVIEQQLNGVDGFLYMDSSSLSNGTASITLTFEAGTDIDIAQTEVQNRLSTVEARLPEEVRRQGITVRQANPGFLLIIALTSDNGALDFTDLGNIAATSVIDEIRRVPGVGDVTSFGSEYAMRIWLDPDRLAAYKLPPSAVLAAVREQNAQTAGGSIGALPVQKGQEITATIITENRFETEEEFRRIILRADPSGAAVTLGDVARIELGARSYATTTSLNKRPMAGLAVQLATGANALSTAENVKQRMEEIGAGLPTGVEWSIPYDTSPFVQISVDEVVKTLIEAMALVFLVMFLFLQTWRATLIPTLVVPIALAGACLGLWLLGFSINVLSLFAMVLAIGILVDDAIVVIENVERIMREEGLGPLEATRKAMDQITGAIVGITLVLIAVFVPMAFFPGATGGIYRQFSVTLAISIFFSALLALTLTPALCATFLRAEDIEKEGEDECEDSGDAINTPDERPLPVGWRGKVERVRRVMGRFFARFNRWFARMTQRYGRTNDKILSRPMRALAGFLLLVAVTVLLFMRLPGGFLPTEDQGYLITVVQSPGGSTQERLDEAVTPVEDYWLAQDDVEDLIVIRGFSFFGQGQNNAMMFATLKDWSERSASESSAAAIAERSMGTFMGLDSALAFTIEPPAIQSLGEASGFTMKLQDRGGVGRESLVAARDQLLGLASQSPALANIRPEDQPVAPQLHVEIDRVKAKAMGLSIVDVNTALSISFGSAYANDFNREGRVLQVLVQAEAPFRMKPEDVLSLRIPNAQGALVPFSSFATAEWTAGPPSLARYNGYPAMTVSGTAAPGKSSGAALKEMEQLASQLPEGIGFEWTGLSYEERQAGGQIGLLLALSVLIVFLVLAALYESWSVPLSVLLIIPAGVLGSVLFSMARGLSADIYFNVGLITIIGLAAKNAILIVEFAIEQEEEGKPPLAAVREAARLRLRPIIMTSLAFILGMVPLVLSSGAGAASRIAVGTGVMGGMIAATAIGIFMIPVLYLLVRTRLAKGKRSDTTSQTAQGDTA</sequence>
<comment type="caution">
    <text evidence="9">The sequence shown here is derived from an EMBL/GenBank/DDBJ whole genome shotgun (WGS) entry which is preliminary data.</text>
</comment>
<evidence type="ECO:0000256" key="2">
    <source>
        <dbReference type="ARBA" id="ARBA00022448"/>
    </source>
</evidence>
<dbReference type="Gene3D" id="1.20.1640.10">
    <property type="entry name" value="Multidrug efflux transporter AcrB transmembrane domain"/>
    <property type="match status" value="2"/>
</dbReference>
<feature type="transmembrane region" description="Helical" evidence="8">
    <location>
        <begin position="340"/>
        <end position="359"/>
    </location>
</feature>
<feature type="transmembrane region" description="Helical" evidence="8">
    <location>
        <begin position="901"/>
        <end position="920"/>
    </location>
</feature>
<dbReference type="SUPFAM" id="SSF82693">
    <property type="entry name" value="Multidrug efflux transporter AcrB pore domain, PN1, PN2, PC1 and PC2 subdomains"/>
    <property type="match status" value="4"/>
</dbReference>
<keyword evidence="10" id="KW-1185">Reference proteome</keyword>
<evidence type="ECO:0000256" key="7">
    <source>
        <dbReference type="ARBA" id="ARBA00023136"/>
    </source>
</evidence>
<dbReference type="InterPro" id="IPR001036">
    <property type="entry name" value="Acrflvin-R"/>
</dbReference>
<dbReference type="Gene3D" id="3.30.70.1430">
    <property type="entry name" value="Multidrug efflux transporter AcrB pore domain"/>
    <property type="match status" value="2"/>
</dbReference>
<feature type="transmembrane region" description="Helical" evidence="8">
    <location>
        <begin position="927"/>
        <end position="947"/>
    </location>
</feature>